<dbReference type="Gene3D" id="2.60.300.12">
    <property type="entry name" value="HesB-like domain"/>
    <property type="match status" value="1"/>
</dbReference>
<dbReference type="GO" id="GO:0051537">
    <property type="term" value="F:2 iron, 2 sulfur cluster binding"/>
    <property type="evidence" value="ECO:0007669"/>
    <property type="project" value="TreeGrafter"/>
</dbReference>
<dbReference type="PANTHER" id="PTHR43011">
    <property type="entry name" value="IRON-SULFUR CLUSTER ASSEMBLY 2 HOMOLOG, MITOCHONDRIAL"/>
    <property type="match status" value="1"/>
</dbReference>
<dbReference type="AlphaFoldDB" id="A0A1D2MUK5"/>
<sequence length="185" mass="19985">MTSTVFRASRQILDLSSRKLSSFGVNGGATRQIVSLSSTSSSSSAGVNPPSSSLKGTVQVSESCKKRLKEILDEGTFLRVSVEGGGCSGFQYKFNVDKEIGTDDIVIHKDQKESSGAALVVIDEMSLDIIQAQPSIRTGTDSICVPNCQQSACRAGLFLWCQFQYENPHLNSIRMLNVNVVLCKI</sequence>
<dbReference type="STRING" id="48709.A0A1D2MUK5"/>
<organism evidence="2 3">
    <name type="scientific">Orchesella cincta</name>
    <name type="common">Springtail</name>
    <name type="synonym">Podura cincta</name>
    <dbReference type="NCBI Taxonomy" id="48709"/>
    <lineage>
        <taxon>Eukaryota</taxon>
        <taxon>Metazoa</taxon>
        <taxon>Ecdysozoa</taxon>
        <taxon>Arthropoda</taxon>
        <taxon>Hexapoda</taxon>
        <taxon>Collembola</taxon>
        <taxon>Entomobryomorpha</taxon>
        <taxon>Entomobryoidea</taxon>
        <taxon>Orchesellidae</taxon>
        <taxon>Orchesellinae</taxon>
        <taxon>Orchesella</taxon>
    </lineage>
</organism>
<proteinExistence type="inferred from homology"/>
<evidence type="ECO:0000313" key="3">
    <source>
        <dbReference type="Proteomes" id="UP000094527"/>
    </source>
</evidence>
<dbReference type="GO" id="GO:0051539">
    <property type="term" value="F:4 iron, 4 sulfur cluster binding"/>
    <property type="evidence" value="ECO:0007669"/>
    <property type="project" value="TreeGrafter"/>
</dbReference>
<dbReference type="SUPFAM" id="SSF89360">
    <property type="entry name" value="HesB-like domain"/>
    <property type="match status" value="1"/>
</dbReference>
<dbReference type="PANTHER" id="PTHR43011:SF1">
    <property type="entry name" value="IRON-SULFUR CLUSTER ASSEMBLY 2 HOMOLOG, MITOCHONDRIAL"/>
    <property type="match status" value="1"/>
</dbReference>
<evidence type="ECO:0000313" key="2">
    <source>
        <dbReference type="EMBL" id="ODM96723.1"/>
    </source>
</evidence>
<comment type="similarity">
    <text evidence="1">Belongs to the HesB/IscA family.</text>
</comment>
<dbReference type="InterPro" id="IPR035903">
    <property type="entry name" value="HesB-like_dom_sf"/>
</dbReference>
<dbReference type="EMBL" id="LJIJ01000509">
    <property type="protein sequence ID" value="ODM96723.1"/>
    <property type="molecule type" value="Genomic_DNA"/>
</dbReference>
<dbReference type="OrthoDB" id="1938621at2759"/>
<dbReference type="GO" id="GO:0005506">
    <property type="term" value="F:iron ion binding"/>
    <property type="evidence" value="ECO:0007669"/>
    <property type="project" value="TreeGrafter"/>
</dbReference>
<protein>
    <submittedName>
        <fullName evidence="2">Iron-sulfur cluster assembly 2, mitochondrial</fullName>
    </submittedName>
</protein>
<keyword evidence="3" id="KW-1185">Reference proteome</keyword>
<evidence type="ECO:0000256" key="1">
    <source>
        <dbReference type="ARBA" id="ARBA00006718"/>
    </source>
</evidence>
<dbReference type="GO" id="GO:0005739">
    <property type="term" value="C:mitochondrion"/>
    <property type="evidence" value="ECO:0007669"/>
    <property type="project" value="TreeGrafter"/>
</dbReference>
<reference evidence="2 3" key="1">
    <citation type="journal article" date="2016" name="Genome Biol. Evol.">
        <title>Gene Family Evolution Reflects Adaptation to Soil Environmental Stressors in the Genome of the Collembolan Orchesella cincta.</title>
        <authorList>
            <person name="Faddeeva-Vakhrusheva A."/>
            <person name="Derks M.F."/>
            <person name="Anvar S.Y."/>
            <person name="Agamennone V."/>
            <person name="Suring W."/>
            <person name="Smit S."/>
            <person name="van Straalen N.M."/>
            <person name="Roelofs D."/>
        </authorList>
    </citation>
    <scope>NUCLEOTIDE SEQUENCE [LARGE SCALE GENOMIC DNA]</scope>
    <source>
        <tissue evidence="2">Mixed pool</tissue>
    </source>
</reference>
<dbReference type="Proteomes" id="UP000094527">
    <property type="component" value="Unassembled WGS sequence"/>
</dbReference>
<gene>
    <name evidence="2" type="ORF">Ocin01_09955</name>
</gene>
<dbReference type="GO" id="GO:0016226">
    <property type="term" value="P:iron-sulfur cluster assembly"/>
    <property type="evidence" value="ECO:0007669"/>
    <property type="project" value="TreeGrafter"/>
</dbReference>
<comment type="caution">
    <text evidence="2">The sequence shown here is derived from an EMBL/GenBank/DDBJ whole genome shotgun (WGS) entry which is preliminary data.</text>
</comment>
<accession>A0A1D2MUK5</accession>
<name>A0A1D2MUK5_ORCCI</name>